<evidence type="ECO:0000313" key="2">
    <source>
        <dbReference type="Proteomes" id="UP000603453"/>
    </source>
</evidence>
<evidence type="ECO:0000313" key="1">
    <source>
        <dbReference type="EMBL" id="KAG2204840.1"/>
    </source>
</evidence>
<dbReference type="EMBL" id="JAEPRD010000041">
    <property type="protein sequence ID" value="KAG2204840.1"/>
    <property type="molecule type" value="Genomic_DNA"/>
</dbReference>
<keyword evidence="2" id="KW-1185">Reference proteome</keyword>
<reference evidence="1" key="1">
    <citation type="submission" date="2020-12" db="EMBL/GenBank/DDBJ databases">
        <title>Metabolic potential, ecology and presence of endohyphal bacteria is reflected in genomic diversity of Mucoromycotina.</title>
        <authorList>
            <person name="Muszewska A."/>
            <person name="Okrasinska A."/>
            <person name="Steczkiewicz K."/>
            <person name="Drgas O."/>
            <person name="Orlowska M."/>
            <person name="Perlinska-Lenart U."/>
            <person name="Aleksandrzak-Piekarczyk T."/>
            <person name="Szatraj K."/>
            <person name="Zielenkiewicz U."/>
            <person name="Pilsyk S."/>
            <person name="Malc E."/>
            <person name="Mieczkowski P."/>
            <person name="Kruszewska J.S."/>
            <person name="Biernat P."/>
            <person name="Pawlowska J."/>
        </authorList>
    </citation>
    <scope>NUCLEOTIDE SEQUENCE</scope>
    <source>
        <strain evidence="1">WA0000017839</strain>
    </source>
</reference>
<organism evidence="1 2">
    <name type="scientific">Mucor saturninus</name>
    <dbReference type="NCBI Taxonomy" id="64648"/>
    <lineage>
        <taxon>Eukaryota</taxon>
        <taxon>Fungi</taxon>
        <taxon>Fungi incertae sedis</taxon>
        <taxon>Mucoromycota</taxon>
        <taxon>Mucoromycotina</taxon>
        <taxon>Mucoromycetes</taxon>
        <taxon>Mucorales</taxon>
        <taxon>Mucorineae</taxon>
        <taxon>Mucoraceae</taxon>
        <taxon>Mucor</taxon>
    </lineage>
</organism>
<name>A0A8H7R719_9FUNG</name>
<proteinExistence type="predicted"/>
<dbReference type="Proteomes" id="UP000603453">
    <property type="component" value="Unassembled WGS sequence"/>
</dbReference>
<dbReference type="OrthoDB" id="2285950at2759"/>
<comment type="caution">
    <text evidence="1">The sequence shown here is derived from an EMBL/GenBank/DDBJ whole genome shotgun (WGS) entry which is preliminary data.</text>
</comment>
<sequence length="69" mass="8370">MVDFVKEVVHNQEKQYDHLLQVATEQNSYTMKKSIKEAQAQQLELKRKFDKLEDVPHLPHHHLRHIKWV</sequence>
<gene>
    <name evidence="1" type="ORF">INT47_004115</name>
</gene>
<accession>A0A8H7R719</accession>
<protein>
    <submittedName>
        <fullName evidence="1">Uncharacterized protein</fullName>
    </submittedName>
</protein>
<dbReference type="AlphaFoldDB" id="A0A8H7R719"/>